<dbReference type="Proteomes" id="UP000001542">
    <property type="component" value="Unassembled WGS sequence"/>
</dbReference>
<dbReference type="PROSITE" id="PS50090">
    <property type="entry name" value="MYB_LIKE"/>
    <property type="match status" value="1"/>
</dbReference>
<evidence type="ECO:0000313" key="4">
    <source>
        <dbReference type="Proteomes" id="UP000001542"/>
    </source>
</evidence>
<dbReference type="SMR" id="A2E6S7"/>
<proteinExistence type="predicted"/>
<organism evidence="3 4">
    <name type="scientific">Trichomonas vaginalis (strain ATCC PRA-98 / G3)</name>
    <dbReference type="NCBI Taxonomy" id="412133"/>
    <lineage>
        <taxon>Eukaryota</taxon>
        <taxon>Metamonada</taxon>
        <taxon>Parabasalia</taxon>
        <taxon>Trichomonadida</taxon>
        <taxon>Trichomonadidae</taxon>
        <taxon>Trichomonas</taxon>
    </lineage>
</organism>
<dbReference type="EMBL" id="DS113315">
    <property type="protein sequence ID" value="EAY11671.1"/>
    <property type="molecule type" value="Genomic_DNA"/>
</dbReference>
<dbReference type="CDD" id="cd00167">
    <property type="entry name" value="SANT"/>
    <property type="match status" value="1"/>
</dbReference>
<dbReference type="STRING" id="5722.A2E6S7"/>
<reference evidence="3" key="2">
    <citation type="journal article" date="2007" name="Science">
        <title>Draft genome sequence of the sexually transmitted pathogen Trichomonas vaginalis.</title>
        <authorList>
            <person name="Carlton J.M."/>
            <person name="Hirt R.P."/>
            <person name="Silva J.C."/>
            <person name="Delcher A.L."/>
            <person name="Schatz M."/>
            <person name="Zhao Q."/>
            <person name="Wortman J.R."/>
            <person name="Bidwell S.L."/>
            <person name="Alsmark U.C.M."/>
            <person name="Besteiro S."/>
            <person name="Sicheritz-Ponten T."/>
            <person name="Noel C.J."/>
            <person name="Dacks J.B."/>
            <person name="Foster P.G."/>
            <person name="Simillion C."/>
            <person name="Van de Peer Y."/>
            <person name="Miranda-Saavedra D."/>
            <person name="Barton G.J."/>
            <person name="Westrop G.D."/>
            <person name="Mueller S."/>
            <person name="Dessi D."/>
            <person name="Fiori P.L."/>
            <person name="Ren Q."/>
            <person name="Paulsen I."/>
            <person name="Zhang H."/>
            <person name="Bastida-Corcuera F.D."/>
            <person name="Simoes-Barbosa A."/>
            <person name="Brown M.T."/>
            <person name="Hayes R.D."/>
            <person name="Mukherjee M."/>
            <person name="Okumura C.Y."/>
            <person name="Schneider R."/>
            <person name="Smith A.J."/>
            <person name="Vanacova S."/>
            <person name="Villalvazo M."/>
            <person name="Haas B.J."/>
            <person name="Pertea M."/>
            <person name="Feldblyum T.V."/>
            <person name="Utterback T.R."/>
            <person name="Shu C.L."/>
            <person name="Osoegawa K."/>
            <person name="de Jong P.J."/>
            <person name="Hrdy I."/>
            <person name="Horvathova L."/>
            <person name="Zubacova Z."/>
            <person name="Dolezal P."/>
            <person name="Malik S.B."/>
            <person name="Logsdon J.M. Jr."/>
            <person name="Henze K."/>
            <person name="Gupta A."/>
            <person name="Wang C.C."/>
            <person name="Dunne R.L."/>
            <person name="Upcroft J.A."/>
            <person name="Upcroft P."/>
            <person name="White O."/>
            <person name="Salzberg S.L."/>
            <person name="Tang P."/>
            <person name="Chiu C.-H."/>
            <person name="Lee Y.-S."/>
            <person name="Embley T.M."/>
            <person name="Coombs G.H."/>
            <person name="Mottram J.C."/>
            <person name="Tachezy J."/>
            <person name="Fraser-Liggett C.M."/>
            <person name="Johnson P.J."/>
        </authorList>
    </citation>
    <scope>NUCLEOTIDE SEQUENCE [LARGE SCALE GENOMIC DNA]</scope>
    <source>
        <strain evidence="3">G3</strain>
    </source>
</reference>
<dbReference type="Gene3D" id="1.10.10.60">
    <property type="entry name" value="Homeodomain-like"/>
    <property type="match status" value="2"/>
</dbReference>
<dbReference type="GO" id="GO:0000981">
    <property type="term" value="F:DNA-binding transcription factor activity, RNA polymerase II-specific"/>
    <property type="evidence" value="ECO:0000318"/>
    <property type="project" value="GO_Central"/>
</dbReference>
<dbReference type="GO" id="GO:0000978">
    <property type="term" value="F:RNA polymerase II cis-regulatory region sequence-specific DNA binding"/>
    <property type="evidence" value="ECO:0000318"/>
    <property type="project" value="GO_Central"/>
</dbReference>
<feature type="domain" description="HTH myb-type" evidence="2">
    <location>
        <begin position="1"/>
        <end position="17"/>
    </location>
</feature>
<reference evidence="3" key="1">
    <citation type="submission" date="2006-10" db="EMBL/GenBank/DDBJ databases">
        <authorList>
            <person name="Amadeo P."/>
            <person name="Zhao Q."/>
            <person name="Wortman J."/>
            <person name="Fraser-Liggett C."/>
            <person name="Carlton J."/>
        </authorList>
    </citation>
    <scope>NUCLEOTIDE SEQUENCE</scope>
    <source>
        <strain evidence="3">G3</strain>
    </source>
</reference>
<gene>
    <name evidence="3" type="ORF">TVAG_158980</name>
</gene>
<dbReference type="Pfam" id="PF00249">
    <property type="entry name" value="Myb_DNA-binding"/>
    <property type="match status" value="1"/>
</dbReference>
<accession>A2E6S7</accession>
<dbReference type="PANTHER" id="PTHR45614:SF253">
    <property type="entry name" value="CHROMOSOME UNDETERMINED SCAFFOLD_38, WHOLE GENOME SHOTGUN SEQUENCE"/>
    <property type="match status" value="1"/>
</dbReference>
<dbReference type="PANTHER" id="PTHR45614">
    <property type="entry name" value="MYB PROTEIN-RELATED"/>
    <property type="match status" value="1"/>
</dbReference>
<feature type="domain" description="Myb-like" evidence="1">
    <location>
        <begin position="18"/>
        <end position="68"/>
    </location>
</feature>
<dbReference type="SMART" id="SM00717">
    <property type="entry name" value="SANT"/>
    <property type="match status" value="1"/>
</dbReference>
<dbReference type="AlphaFoldDB" id="A2E6S7"/>
<dbReference type="eggNOG" id="KOG0048">
    <property type="taxonomic scope" value="Eukaryota"/>
</dbReference>
<dbReference type="InterPro" id="IPR050560">
    <property type="entry name" value="MYB_TF"/>
</dbReference>
<dbReference type="VEuPathDB" id="TrichDB:TVAG_158980"/>
<dbReference type="InParanoid" id="A2E6S7"/>
<dbReference type="SUPFAM" id="SSF46689">
    <property type="entry name" value="Homeodomain-like"/>
    <property type="match status" value="1"/>
</dbReference>
<feature type="domain" description="HTH myb-type" evidence="2">
    <location>
        <begin position="18"/>
        <end position="72"/>
    </location>
</feature>
<evidence type="ECO:0000259" key="1">
    <source>
        <dbReference type="PROSITE" id="PS50090"/>
    </source>
</evidence>
<dbReference type="InterPro" id="IPR001005">
    <property type="entry name" value="SANT/Myb"/>
</dbReference>
<dbReference type="KEGG" id="tva:75671299"/>
<dbReference type="InterPro" id="IPR009057">
    <property type="entry name" value="Homeodomain-like_sf"/>
</dbReference>
<keyword evidence="4" id="KW-1185">Reference proteome</keyword>
<sequence>MKSRSARQCRERWNNYLSPNHDHGPWTKEEDVLLDDLIIKYGSKWTKIVQHFPKRTANVVRNRFKQRARLIAKNNTQKEANKYLAESEKCIESLVLFNIIQSLPEDEFTDPFDYDKNPFQDLFSKCY</sequence>
<evidence type="ECO:0000313" key="3">
    <source>
        <dbReference type="EMBL" id="EAY11671.1"/>
    </source>
</evidence>
<dbReference type="GO" id="GO:0005634">
    <property type="term" value="C:nucleus"/>
    <property type="evidence" value="ECO:0000318"/>
    <property type="project" value="GO_Central"/>
</dbReference>
<name>A2E6S7_TRIV3</name>
<dbReference type="VEuPathDB" id="TrichDB:TVAGG3_0779190"/>
<keyword evidence="3" id="KW-0238">DNA-binding</keyword>
<dbReference type="PROSITE" id="PS51294">
    <property type="entry name" value="HTH_MYB"/>
    <property type="match status" value="2"/>
</dbReference>
<dbReference type="RefSeq" id="XP_001323894.1">
    <property type="nucleotide sequence ID" value="XM_001323859.1"/>
</dbReference>
<dbReference type="GO" id="GO:0006355">
    <property type="term" value="P:regulation of DNA-templated transcription"/>
    <property type="evidence" value="ECO:0000318"/>
    <property type="project" value="GO_Central"/>
</dbReference>
<protein>
    <submittedName>
        <fullName evidence="3">Myb-like DNA-binding domain containing protein</fullName>
    </submittedName>
</protein>
<evidence type="ECO:0000259" key="2">
    <source>
        <dbReference type="PROSITE" id="PS51294"/>
    </source>
</evidence>
<dbReference type="OrthoDB" id="2143914at2759"/>
<dbReference type="InterPro" id="IPR017930">
    <property type="entry name" value="Myb_dom"/>
</dbReference>